<dbReference type="RefSeq" id="WP_074774586.1">
    <property type="nucleotide sequence ID" value="NZ_FNKP01000004.1"/>
</dbReference>
<sequence length="268" mass="29832">MSIHTAGWAIIGSVSIGALSILGNIYLAFKSRNQVIDQAASQFKQAAASLDVQRTSTARAASTFIADKRQKWIDELRTETSHYIALTLELTEAWKRLCDAMNEVWYEVNRSPQDQLDECADLRSKFEHSIAASNSEHYQLLVRVTMRLNNDELTHQGLINALRKLRGLLADLQVRAQQDRTDIRDLLILTESESQFATGFTKSILKEEWQKLKREVADPERLIADILATGPSLDYGLETLVRKGVARVSSPLSTVAPAPTSAPPSSNP</sequence>
<feature type="compositionally biased region" description="Low complexity" evidence="1">
    <location>
        <begin position="249"/>
        <end position="259"/>
    </location>
</feature>
<protein>
    <submittedName>
        <fullName evidence="3">Uncharacterized protein</fullName>
    </submittedName>
</protein>
<keyword evidence="4" id="KW-1185">Reference proteome</keyword>
<evidence type="ECO:0000256" key="2">
    <source>
        <dbReference type="SAM" id="Phobius"/>
    </source>
</evidence>
<dbReference type="AlphaFoldDB" id="A0A1H1JYP8"/>
<proteinExistence type="predicted"/>
<dbReference type="Proteomes" id="UP000183487">
    <property type="component" value="Unassembled WGS sequence"/>
</dbReference>
<evidence type="ECO:0000256" key="1">
    <source>
        <dbReference type="SAM" id="MobiDB-lite"/>
    </source>
</evidence>
<reference evidence="4" key="1">
    <citation type="submission" date="2016-10" db="EMBL/GenBank/DDBJ databases">
        <authorList>
            <person name="Varghese N."/>
            <person name="Submissions S."/>
        </authorList>
    </citation>
    <scope>NUCLEOTIDE SEQUENCE [LARGE SCALE GENOMIC DNA]</scope>
    <source>
        <strain evidence="4">GAS106B</strain>
    </source>
</reference>
<keyword evidence="2" id="KW-0812">Transmembrane</keyword>
<evidence type="ECO:0000313" key="3">
    <source>
        <dbReference type="EMBL" id="SDR55168.1"/>
    </source>
</evidence>
<evidence type="ECO:0000313" key="4">
    <source>
        <dbReference type="Proteomes" id="UP000183487"/>
    </source>
</evidence>
<keyword evidence="2" id="KW-0472">Membrane</keyword>
<feature type="region of interest" description="Disordered" evidence="1">
    <location>
        <begin position="249"/>
        <end position="268"/>
    </location>
</feature>
<feature type="transmembrane region" description="Helical" evidence="2">
    <location>
        <begin position="6"/>
        <end position="29"/>
    </location>
</feature>
<accession>A0A1H1JYP8</accession>
<name>A0A1H1JYP8_9BURK</name>
<organism evidence="3 4">
    <name type="scientific">Paraburkholderia fungorum</name>
    <dbReference type="NCBI Taxonomy" id="134537"/>
    <lineage>
        <taxon>Bacteria</taxon>
        <taxon>Pseudomonadati</taxon>
        <taxon>Pseudomonadota</taxon>
        <taxon>Betaproteobacteria</taxon>
        <taxon>Burkholderiales</taxon>
        <taxon>Burkholderiaceae</taxon>
        <taxon>Paraburkholderia</taxon>
    </lineage>
</organism>
<dbReference type="OrthoDB" id="9151024at2"/>
<keyword evidence="2" id="KW-1133">Transmembrane helix</keyword>
<gene>
    <name evidence="3" type="ORF">SAMN05443245_7615</name>
</gene>
<dbReference type="EMBL" id="FNKP01000004">
    <property type="protein sequence ID" value="SDR55168.1"/>
    <property type="molecule type" value="Genomic_DNA"/>
</dbReference>